<dbReference type="Proteomes" id="UP000585474">
    <property type="component" value="Unassembled WGS sequence"/>
</dbReference>
<reference evidence="2 3" key="1">
    <citation type="submission" date="2019-07" db="EMBL/GenBank/DDBJ databases">
        <title>De Novo Assembly of kiwifruit Actinidia rufa.</title>
        <authorList>
            <person name="Sugita-Konishi S."/>
            <person name="Sato K."/>
            <person name="Mori E."/>
            <person name="Abe Y."/>
            <person name="Kisaki G."/>
            <person name="Hamano K."/>
            <person name="Suezawa K."/>
            <person name="Otani M."/>
            <person name="Fukuda T."/>
            <person name="Manabe T."/>
            <person name="Gomi K."/>
            <person name="Tabuchi M."/>
            <person name="Akimitsu K."/>
            <person name="Kataoka I."/>
        </authorList>
    </citation>
    <scope>NUCLEOTIDE SEQUENCE [LARGE SCALE GENOMIC DNA]</scope>
    <source>
        <strain evidence="3">cv. Fuchu</strain>
    </source>
</reference>
<dbReference type="AlphaFoldDB" id="A0A7J0G0M5"/>
<dbReference type="EMBL" id="BJWL01000016">
    <property type="protein sequence ID" value="GFZ04297.1"/>
    <property type="molecule type" value="Genomic_DNA"/>
</dbReference>
<evidence type="ECO:0000313" key="2">
    <source>
        <dbReference type="EMBL" id="GFZ04297.1"/>
    </source>
</evidence>
<organism evidence="2 3">
    <name type="scientific">Actinidia rufa</name>
    <dbReference type="NCBI Taxonomy" id="165716"/>
    <lineage>
        <taxon>Eukaryota</taxon>
        <taxon>Viridiplantae</taxon>
        <taxon>Streptophyta</taxon>
        <taxon>Embryophyta</taxon>
        <taxon>Tracheophyta</taxon>
        <taxon>Spermatophyta</taxon>
        <taxon>Magnoliopsida</taxon>
        <taxon>eudicotyledons</taxon>
        <taxon>Gunneridae</taxon>
        <taxon>Pentapetalae</taxon>
        <taxon>asterids</taxon>
        <taxon>Ericales</taxon>
        <taxon>Actinidiaceae</taxon>
        <taxon>Actinidia</taxon>
    </lineage>
</organism>
<sequence>MLFSTHTWTRSSTPRSKRSARTAPLDQPPLSSRLARPPPMRRLDESERLELKIVAAEHLCNSFVEIYDIKASDAGISQPLERLAIARFAST</sequence>
<comment type="caution">
    <text evidence="2">The sequence shown here is derived from an EMBL/GenBank/DDBJ whole genome shotgun (WGS) entry which is preliminary data.</text>
</comment>
<protein>
    <submittedName>
        <fullName evidence="2">Uncharacterized protein</fullName>
    </submittedName>
</protein>
<name>A0A7J0G0M5_9ERIC</name>
<feature type="compositionally biased region" description="Polar residues" evidence="1">
    <location>
        <begin position="1"/>
        <end position="14"/>
    </location>
</feature>
<feature type="region of interest" description="Disordered" evidence="1">
    <location>
        <begin position="1"/>
        <end position="42"/>
    </location>
</feature>
<accession>A0A7J0G0M5</accession>
<evidence type="ECO:0000256" key="1">
    <source>
        <dbReference type="SAM" id="MobiDB-lite"/>
    </source>
</evidence>
<gene>
    <name evidence="2" type="ORF">Acr_16g0009210</name>
</gene>
<proteinExistence type="predicted"/>
<evidence type="ECO:0000313" key="3">
    <source>
        <dbReference type="Proteomes" id="UP000585474"/>
    </source>
</evidence>
<dbReference type="OrthoDB" id="68020at2759"/>
<keyword evidence="3" id="KW-1185">Reference proteome</keyword>